<dbReference type="Gene3D" id="3.20.20.450">
    <property type="entry name" value="EAL domain"/>
    <property type="match status" value="1"/>
</dbReference>
<evidence type="ECO:0000259" key="3">
    <source>
        <dbReference type="PROSITE" id="PS50883"/>
    </source>
</evidence>
<dbReference type="InterPro" id="IPR052155">
    <property type="entry name" value="Biofilm_reg_signaling"/>
</dbReference>
<protein>
    <submittedName>
        <fullName evidence="5">EAL domain-containing protein</fullName>
    </submittedName>
</protein>
<dbReference type="InterPro" id="IPR000160">
    <property type="entry name" value="GGDEF_dom"/>
</dbReference>
<dbReference type="InterPro" id="IPR035919">
    <property type="entry name" value="EAL_sf"/>
</dbReference>
<dbReference type="EMBL" id="VIKR01000005">
    <property type="protein sequence ID" value="TQV72108.1"/>
    <property type="molecule type" value="Genomic_DNA"/>
</dbReference>
<feature type="domain" description="Response regulatory" evidence="2">
    <location>
        <begin position="3"/>
        <end position="116"/>
    </location>
</feature>
<evidence type="ECO:0000259" key="2">
    <source>
        <dbReference type="PROSITE" id="PS50110"/>
    </source>
</evidence>
<dbReference type="InterPro" id="IPR029787">
    <property type="entry name" value="Nucleotide_cyclase"/>
</dbReference>
<dbReference type="CDD" id="cd01948">
    <property type="entry name" value="EAL"/>
    <property type="match status" value="1"/>
</dbReference>
<dbReference type="Pfam" id="PF00563">
    <property type="entry name" value="EAL"/>
    <property type="match status" value="1"/>
</dbReference>
<dbReference type="GO" id="GO:0000160">
    <property type="term" value="P:phosphorelay signal transduction system"/>
    <property type="evidence" value="ECO:0007669"/>
    <property type="project" value="InterPro"/>
</dbReference>
<dbReference type="Proteomes" id="UP000317839">
    <property type="component" value="Unassembled WGS sequence"/>
</dbReference>
<feature type="domain" description="GGDEF" evidence="4">
    <location>
        <begin position="160"/>
        <end position="293"/>
    </location>
</feature>
<dbReference type="SUPFAM" id="SSF52172">
    <property type="entry name" value="CheY-like"/>
    <property type="match status" value="1"/>
</dbReference>
<keyword evidence="6" id="KW-1185">Reference proteome</keyword>
<dbReference type="RefSeq" id="WP_142943436.1">
    <property type="nucleotide sequence ID" value="NZ_VIKR01000005.1"/>
</dbReference>
<proteinExistence type="predicted"/>
<dbReference type="PROSITE" id="PS50110">
    <property type="entry name" value="RESPONSE_REGULATORY"/>
    <property type="match status" value="1"/>
</dbReference>
<dbReference type="SMART" id="SM00267">
    <property type="entry name" value="GGDEF"/>
    <property type="match status" value="1"/>
</dbReference>
<comment type="caution">
    <text evidence="5">The sequence shown here is derived from an EMBL/GenBank/DDBJ whole genome shotgun (WGS) entry which is preliminary data.</text>
</comment>
<dbReference type="NCBIfam" id="TIGR00254">
    <property type="entry name" value="GGDEF"/>
    <property type="match status" value="1"/>
</dbReference>
<evidence type="ECO:0000259" key="4">
    <source>
        <dbReference type="PROSITE" id="PS50887"/>
    </source>
</evidence>
<evidence type="ECO:0000313" key="5">
    <source>
        <dbReference type="EMBL" id="TQV72108.1"/>
    </source>
</evidence>
<dbReference type="PANTHER" id="PTHR44757">
    <property type="entry name" value="DIGUANYLATE CYCLASE DGCP"/>
    <property type="match status" value="1"/>
</dbReference>
<dbReference type="InterPro" id="IPR001789">
    <property type="entry name" value="Sig_transdc_resp-reg_receiver"/>
</dbReference>
<name>A0A545T4L0_9GAMM</name>
<dbReference type="InterPro" id="IPR011006">
    <property type="entry name" value="CheY-like_superfamily"/>
</dbReference>
<dbReference type="PROSITE" id="PS50887">
    <property type="entry name" value="GGDEF"/>
    <property type="match status" value="1"/>
</dbReference>
<dbReference type="PANTHER" id="PTHR44757:SF2">
    <property type="entry name" value="BIOFILM ARCHITECTURE MAINTENANCE PROTEIN MBAA"/>
    <property type="match status" value="1"/>
</dbReference>
<dbReference type="Gene3D" id="3.40.50.2300">
    <property type="match status" value="1"/>
</dbReference>
<dbReference type="SUPFAM" id="SSF141868">
    <property type="entry name" value="EAL domain-like"/>
    <property type="match status" value="1"/>
</dbReference>
<dbReference type="Gene3D" id="3.30.70.270">
    <property type="match status" value="1"/>
</dbReference>
<evidence type="ECO:0000256" key="1">
    <source>
        <dbReference type="PROSITE-ProRule" id="PRU00169"/>
    </source>
</evidence>
<organism evidence="5 6">
    <name type="scientific">Aliikangiella marina</name>
    <dbReference type="NCBI Taxonomy" id="1712262"/>
    <lineage>
        <taxon>Bacteria</taxon>
        <taxon>Pseudomonadati</taxon>
        <taxon>Pseudomonadota</taxon>
        <taxon>Gammaproteobacteria</taxon>
        <taxon>Oceanospirillales</taxon>
        <taxon>Pleioneaceae</taxon>
        <taxon>Aliikangiella</taxon>
    </lineage>
</organism>
<feature type="domain" description="EAL" evidence="3">
    <location>
        <begin position="302"/>
        <end position="555"/>
    </location>
</feature>
<dbReference type="InterPro" id="IPR043128">
    <property type="entry name" value="Rev_trsase/Diguanyl_cyclase"/>
</dbReference>
<sequence>MIKVLIVESSTNNFLKIERILSDATTKFVAHQLSEISSQDLLALEFDLILLSQSADRNDLSQLEAIKMLEVDKPIILLVEQPDPLLEEKAIQCGADDCLVKNKLSTEFLTHNIVRAVQRSHNQQQVAKHATHDRLTGLANRYLLHEHLEHAISLSKRTQNQFAILFIDLDKFKLINDSLGPDIGDILLQQVADRLIHCVRETDIVARLGNDEFAVLLENCGSTRDIALVAEKIQAFMANSFVINNHELFLTATIGIASFPECGLEPAILIKSAELALHKAKEKGRNNFEFYTSEFNREARFKLELEKSLRRALINGEFDIHLQPQIIPHSETVVGAEALLRWKHPRHGFISPAIFIPLLEDLGLLAGVEGWVINQVCSFGKKLTDKFGELRFSVNISGSHFKTGNLKENIYLALQSSSMDANCLEVELTEDIMIEHVNDSSNILSELKEIGVSVALDDFGKGYSSLSYLKDFPADILKIDKAFIDNLVTDKRNAAIVDSLVDLSHKLGIKVVAEGVEEKQQLSQLMKIDCDYVQGYYFAKPMPVSEFEEFVANRRKHKRLIDSQLSQKSRPVQTDKLL</sequence>
<comment type="caution">
    <text evidence="1">Lacks conserved residue(s) required for the propagation of feature annotation.</text>
</comment>
<dbReference type="SMART" id="SM00052">
    <property type="entry name" value="EAL"/>
    <property type="match status" value="1"/>
</dbReference>
<dbReference type="PROSITE" id="PS50883">
    <property type="entry name" value="EAL"/>
    <property type="match status" value="1"/>
</dbReference>
<reference evidence="5 6" key="1">
    <citation type="submission" date="2019-06" db="EMBL/GenBank/DDBJ databases">
        <title>Draft genome of Aliikangiella marina GYP-15.</title>
        <authorList>
            <person name="Wang G."/>
        </authorList>
    </citation>
    <scope>NUCLEOTIDE SEQUENCE [LARGE SCALE GENOMIC DNA]</scope>
    <source>
        <strain evidence="5 6">GYP-15</strain>
    </source>
</reference>
<accession>A0A545T4L0</accession>
<dbReference type="InterPro" id="IPR001633">
    <property type="entry name" value="EAL_dom"/>
</dbReference>
<dbReference type="OrthoDB" id="9176779at2"/>
<dbReference type="Pfam" id="PF00990">
    <property type="entry name" value="GGDEF"/>
    <property type="match status" value="1"/>
</dbReference>
<evidence type="ECO:0000313" key="6">
    <source>
        <dbReference type="Proteomes" id="UP000317839"/>
    </source>
</evidence>
<dbReference type="AlphaFoldDB" id="A0A545T4L0"/>
<dbReference type="SUPFAM" id="SSF55073">
    <property type="entry name" value="Nucleotide cyclase"/>
    <property type="match status" value="1"/>
</dbReference>
<gene>
    <name evidence="5" type="ORF">FLL45_17965</name>
</gene>
<dbReference type="CDD" id="cd01949">
    <property type="entry name" value="GGDEF"/>
    <property type="match status" value="1"/>
</dbReference>